<dbReference type="Proteomes" id="UP001164745">
    <property type="component" value="Chromosome"/>
</dbReference>
<protein>
    <recommendedName>
        <fullName evidence="4">ABC transporter permease</fullName>
    </recommendedName>
</protein>
<organism evidence="2 3">
    <name type="scientific">Caldicellulosiruptor naganoensis</name>
    <dbReference type="NCBI Taxonomy" id="29324"/>
    <lineage>
        <taxon>Bacteria</taxon>
        <taxon>Bacillati</taxon>
        <taxon>Bacillota</taxon>
        <taxon>Bacillota incertae sedis</taxon>
        <taxon>Caldicellulosiruptorales</taxon>
        <taxon>Caldicellulosiruptoraceae</taxon>
        <taxon>Caldicellulosiruptor</taxon>
    </lineage>
</organism>
<name>A0ABY7BK91_9FIRM</name>
<dbReference type="EMBL" id="CP113864">
    <property type="protein sequence ID" value="WAM31779.1"/>
    <property type="molecule type" value="Genomic_DNA"/>
</dbReference>
<evidence type="ECO:0000313" key="2">
    <source>
        <dbReference type="EMBL" id="WAM31779.1"/>
    </source>
</evidence>
<evidence type="ECO:0000313" key="3">
    <source>
        <dbReference type="Proteomes" id="UP001164745"/>
    </source>
</evidence>
<sequence>MKSLFKRAIRNILRIPARSILLALLIFIVSFLAMMGFAIDSGKKTSIENIRRSLGNDVRLSVNFRELMRRYQQGEDVEIPTLTEEIAKKPLSSKYIINYNFVITQNATSDTIKPVE</sequence>
<reference evidence="2" key="1">
    <citation type="submission" date="2022-12" db="EMBL/GenBank/DDBJ databases">
        <authorList>
            <person name="Bing R.G."/>
            <person name="Willard D.J."/>
            <person name="Manesh M.J.H."/>
            <person name="Laemthong T."/>
            <person name="Crosby J.R."/>
            <person name="Kelly R.M."/>
        </authorList>
    </citation>
    <scope>NUCLEOTIDE SEQUENCE</scope>
    <source>
        <strain evidence="2">DSM 8991</strain>
    </source>
</reference>
<keyword evidence="1" id="KW-1133">Transmembrane helix</keyword>
<evidence type="ECO:0008006" key="4">
    <source>
        <dbReference type="Google" id="ProtNLM"/>
    </source>
</evidence>
<gene>
    <name evidence="2" type="ORF">OTJ99_000231</name>
</gene>
<keyword evidence="3" id="KW-1185">Reference proteome</keyword>
<accession>A0ABY7BK91</accession>
<proteinExistence type="predicted"/>
<dbReference type="RefSeq" id="WP_045165500.1">
    <property type="nucleotide sequence ID" value="NZ_CP113864.1"/>
</dbReference>
<keyword evidence="1" id="KW-0472">Membrane</keyword>
<feature type="transmembrane region" description="Helical" evidence="1">
    <location>
        <begin position="20"/>
        <end position="39"/>
    </location>
</feature>
<keyword evidence="1" id="KW-0812">Transmembrane</keyword>
<evidence type="ECO:0000256" key="1">
    <source>
        <dbReference type="SAM" id="Phobius"/>
    </source>
</evidence>